<reference evidence="3" key="1">
    <citation type="journal article" date="2020" name="Stud. Mycol.">
        <title>101 Dothideomycetes genomes: a test case for predicting lifestyles and emergence of pathogens.</title>
        <authorList>
            <person name="Haridas S."/>
            <person name="Albert R."/>
            <person name="Binder M."/>
            <person name="Bloem J."/>
            <person name="Labutti K."/>
            <person name="Salamov A."/>
            <person name="Andreopoulos B."/>
            <person name="Baker S."/>
            <person name="Barry K."/>
            <person name="Bills G."/>
            <person name="Bluhm B."/>
            <person name="Cannon C."/>
            <person name="Castanera R."/>
            <person name="Culley D."/>
            <person name="Daum C."/>
            <person name="Ezra D."/>
            <person name="Gonzalez J."/>
            <person name="Henrissat B."/>
            <person name="Kuo A."/>
            <person name="Liang C."/>
            <person name="Lipzen A."/>
            <person name="Lutzoni F."/>
            <person name="Magnuson J."/>
            <person name="Mondo S."/>
            <person name="Nolan M."/>
            <person name="Ohm R."/>
            <person name="Pangilinan J."/>
            <person name="Park H.-J."/>
            <person name="Ramirez L."/>
            <person name="Alfaro M."/>
            <person name="Sun H."/>
            <person name="Tritt A."/>
            <person name="Yoshinaga Y."/>
            <person name="Zwiers L.-H."/>
            <person name="Turgeon B."/>
            <person name="Goodwin S."/>
            <person name="Spatafora J."/>
            <person name="Crous P."/>
            <person name="Grigoriev I."/>
        </authorList>
    </citation>
    <scope>NUCLEOTIDE SEQUENCE</scope>
    <source>
        <strain evidence="3">CBS 113818</strain>
    </source>
</reference>
<protein>
    <recommendedName>
        <fullName evidence="2">F-box domain-containing protein</fullName>
    </recommendedName>
</protein>
<dbReference type="InterPro" id="IPR001810">
    <property type="entry name" value="F-box_dom"/>
</dbReference>
<dbReference type="AlphaFoldDB" id="A0A6A6ZP99"/>
<evidence type="ECO:0000259" key="2">
    <source>
        <dbReference type="PROSITE" id="PS50181"/>
    </source>
</evidence>
<sequence>MNSANLVSLPDELLLLVVGNVGRRDRQRALYNLSLVNRRLANFMHDELYFSPSVSPTTAYRLLTCLLKAPDMAAKITELTVQHIQVERYRLRHWIFDGAYLKSTGTFTQAGVTQKLTVPCRRALQIYGVWNEHLWWAPRLRQNDTFAYIGVSLLLIPGLKRLNLSLQFATALFNQRESGTSLSLQNWPYMVGLLRCGLKSLEEIRIDSSQRSPRTKFVFERDVYSLWPLGTTGLNNVKHVELALPDFAKAPPMYRVGKLPQNVQSLHLTFHNSKAIEELDVHRSILHEEFPNLKVTMGLREDEAQDEASNLVCDRSLDATYAKRSHALTTFYNRQHKNNHSPISLNQPTHILTTFIMTDMDSFFSPSRFNFGSPAPDPAPTATSTNARIDEDTSKSLFGFAPRATFAGNPNASTASAWSFGARPFGTSHAAFAPSQLRLSASTSSMNGIPSASLDTLASSFRVFASSSVVSKMVPGVKELSGEALDAATTADPAALIQGVEVLRIYTEVDEMPFALLDALLAAQSQSVGTLRELHICIQLHLRPALQDVQNSLGIKRALTSTMRKWATSSTVLKFYFLLPHITTRPEHVSFDDYQKVDVWTAVAGLDEATNELTDILRKAEGPESIARMAGTAVTYDVGDNNEDAMETEGNTQQSIDAGDEPNRRNGAHGTLKGFQERKFANKKGRLYTGL</sequence>
<organism evidence="3 4">
    <name type="scientific">Ophiobolus disseminans</name>
    <dbReference type="NCBI Taxonomy" id="1469910"/>
    <lineage>
        <taxon>Eukaryota</taxon>
        <taxon>Fungi</taxon>
        <taxon>Dikarya</taxon>
        <taxon>Ascomycota</taxon>
        <taxon>Pezizomycotina</taxon>
        <taxon>Dothideomycetes</taxon>
        <taxon>Pleosporomycetidae</taxon>
        <taxon>Pleosporales</taxon>
        <taxon>Pleosporineae</taxon>
        <taxon>Phaeosphaeriaceae</taxon>
        <taxon>Ophiobolus</taxon>
    </lineage>
</organism>
<dbReference type="OrthoDB" id="3761281at2759"/>
<name>A0A6A6ZP99_9PLEO</name>
<keyword evidence="4" id="KW-1185">Reference proteome</keyword>
<feature type="region of interest" description="Disordered" evidence="1">
    <location>
        <begin position="640"/>
        <end position="675"/>
    </location>
</feature>
<evidence type="ECO:0000256" key="1">
    <source>
        <dbReference type="SAM" id="MobiDB-lite"/>
    </source>
</evidence>
<dbReference type="Proteomes" id="UP000799424">
    <property type="component" value="Unassembled WGS sequence"/>
</dbReference>
<gene>
    <name evidence="3" type="ORF">CC86DRAFT_385095</name>
</gene>
<evidence type="ECO:0000313" key="3">
    <source>
        <dbReference type="EMBL" id="KAF2822912.1"/>
    </source>
</evidence>
<feature type="domain" description="F-box" evidence="2">
    <location>
        <begin position="3"/>
        <end position="53"/>
    </location>
</feature>
<proteinExistence type="predicted"/>
<dbReference type="PROSITE" id="PS50181">
    <property type="entry name" value="FBOX"/>
    <property type="match status" value="1"/>
</dbReference>
<dbReference type="EMBL" id="MU006233">
    <property type="protein sequence ID" value="KAF2822912.1"/>
    <property type="molecule type" value="Genomic_DNA"/>
</dbReference>
<evidence type="ECO:0000313" key="4">
    <source>
        <dbReference type="Proteomes" id="UP000799424"/>
    </source>
</evidence>
<accession>A0A6A6ZP99</accession>